<evidence type="ECO:0000256" key="2">
    <source>
        <dbReference type="SAM" id="Phobius"/>
    </source>
</evidence>
<dbReference type="InParanoid" id="A0A409WSB6"/>
<feature type="transmembrane region" description="Helical" evidence="2">
    <location>
        <begin position="115"/>
        <end position="138"/>
    </location>
</feature>
<reference evidence="3 4" key="1">
    <citation type="journal article" date="2018" name="Evol. Lett.">
        <title>Horizontal gene cluster transfer increased hallucinogenic mushroom diversity.</title>
        <authorList>
            <person name="Reynolds H.T."/>
            <person name="Vijayakumar V."/>
            <person name="Gluck-Thaler E."/>
            <person name="Korotkin H.B."/>
            <person name="Matheny P.B."/>
            <person name="Slot J.C."/>
        </authorList>
    </citation>
    <scope>NUCLEOTIDE SEQUENCE [LARGE SCALE GENOMIC DNA]</scope>
    <source>
        <strain evidence="3 4">2629</strain>
    </source>
</reference>
<evidence type="ECO:0000313" key="3">
    <source>
        <dbReference type="EMBL" id="PPQ81410.1"/>
    </source>
</evidence>
<dbReference type="OrthoDB" id="2952413at2759"/>
<sequence length="306" mass="33372">MISLPDLSWAIKVGEESVIAGYLMRQNGNSQKPSTSSGGPAMMSVIVNIILAMRLYALYGCRVLVRIFLTFLIMIEVIGHIYVITRLGPLISASSFTVPRHIPILGCLSTPDVEMYFTLVAWVPAVVLSLIFFAMMMFKIRSKIFDTMTFAASSRRRARSEQPGDSEGPSPGGEGEGTGLGQRSTSGTILQDFNTTVTRFSPLLKTFWVDGVSSFVLVTASTIASSIFHLTVRGPLLATSQPWLMLVLSISGTRLLLHIREVAAAADPQHAANIGMHMHMMPESRTKTLEPIRFNANTQISSGFSV</sequence>
<feature type="transmembrane region" description="Helical" evidence="2">
    <location>
        <begin position="63"/>
        <end position="84"/>
    </location>
</feature>
<proteinExistence type="predicted"/>
<name>A0A409WSB6_9AGAR</name>
<keyword evidence="2" id="KW-1133">Transmembrane helix</keyword>
<dbReference type="EMBL" id="NHTK01005283">
    <property type="protein sequence ID" value="PPQ81410.1"/>
    <property type="molecule type" value="Genomic_DNA"/>
</dbReference>
<feature type="compositionally biased region" description="Gly residues" evidence="1">
    <location>
        <begin position="170"/>
        <end position="180"/>
    </location>
</feature>
<evidence type="ECO:0000256" key="1">
    <source>
        <dbReference type="SAM" id="MobiDB-lite"/>
    </source>
</evidence>
<comment type="caution">
    <text evidence="3">The sequence shown here is derived from an EMBL/GenBank/DDBJ whole genome shotgun (WGS) entry which is preliminary data.</text>
</comment>
<keyword evidence="2" id="KW-0472">Membrane</keyword>
<accession>A0A409WSB6</accession>
<keyword evidence="4" id="KW-1185">Reference proteome</keyword>
<protein>
    <submittedName>
        <fullName evidence="3">Uncharacterized protein</fullName>
    </submittedName>
</protein>
<evidence type="ECO:0000313" key="4">
    <source>
        <dbReference type="Proteomes" id="UP000284842"/>
    </source>
</evidence>
<feature type="transmembrane region" description="Helical" evidence="2">
    <location>
        <begin position="38"/>
        <end position="56"/>
    </location>
</feature>
<dbReference type="Proteomes" id="UP000284842">
    <property type="component" value="Unassembled WGS sequence"/>
</dbReference>
<gene>
    <name evidence="3" type="ORF">CVT24_001831</name>
</gene>
<organism evidence="3 4">
    <name type="scientific">Panaeolus cyanescens</name>
    <dbReference type="NCBI Taxonomy" id="181874"/>
    <lineage>
        <taxon>Eukaryota</taxon>
        <taxon>Fungi</taxon>
        <taxon>Dikarya</taxon>
        <taxon>Basidiomycota</taxon>
        <taxon>Agaricomycotina</taxon>
        <taxon>Agaricomycetes</taxon>
        <taxon>Agaricomycetidae</taxon>
        <taxon>Agaricales</taxon>
        <taxon>Agaricineae</taxon>
        <taxon>Galeropsidaceae</taxon>
        <taxon>Panaeolus</taxon>
    </lineage>
</organism>
<dbReference type="AlphaFoldDB" id="A0A409WSB6"/>
<feature type="region of interest" description="Disordered" evidence="1">
    <location>
        <begin position="155"/>
        <end position="184"/>
    </location>
</feature>
<keyword evidence="2" id="KW-0812">Transmembrane</keyword>